<feature type="coiled-coil region" evidence="1">
    <location>
        <begin position="55"/>
        <end position="82"/>
    </location>
</feature>
<organism evidence="4 5">
    <name type="scientific">Halobaculum gomorrense</name>
    <dbReference type="NCBI Taxonomy" id="43928"/>
    <lineage>
        <taxon>Archaea</taxon>
        <taxon>Methanobacteriati</taxon>
        <taxon>Methanobacteriota</taxon>
        <taxon>Stenosarchaea group</taxon>
        <taxon>Halobacteria</taxon>
        <taxon>Halobacteriales</taxon>
        <taxon>Haloferacaceae</taxon>
        <taxon>Halobaculum</taxon>
    </lineage>
</organism>
<evidence type="ECO:0000313" key="5">
    <source>
        <dbReference type="Proteomes" id="UP000184357"/>
    </source>
</evidence>
<feature type="compositionally biased region" description="Basic and acidic residues" evidence="2">
    <location>
        <begin position="138"/>
        <end position="156"/>
    </location>
</feature>
<evidence type="ECO:0000256" key="1">
    <source>
        <dbReference type="SAM" id="Coils"/>
    </source>
</evidence>
<feature type="region of interest" description="Disordered" evidence="2">
    <location>
        <begin position="110"/>
        <end position="178"/>
    </location>
</feature>
<dbReference type="EMBL" id="FQWV01000008">
    <property type="protein sequence ID" value="SHH51612.1"/>
    <property type="molecule type" value="Genomic_DNA"/>
</dbReference>
<feature type="region of interest" description="Disordered" evidence="2">
    <location>
        <begin position="1"/>
        <end position="24"/>
    </location>
</feature>
<keyword evidence="5" id="KW-1185">Reference proteome</keyword>
<gene>
    <name evidence="4" type="ORF">SAMN05443636_2758</name>
</gene>
<dbReference type="AlphaFoldDB" id="A0A1M5TLG8"/>
<dbReference type="RefSeq" id="WP_073310584.1">
    <property type="nucleotide sequence ID" value="NZ_FQWV01000008.1"/>
</dbReference>
<feature type="compositionally biased region" description="Low complexity" evidence="2">
    <location>
        <begin position="122"/>
        <end position="136"/>
    </location>
</feature>
<dbReference type="Pfam" id="PF23991">
    <property type="entry name" value="DUF7310"/>
    <property type="match status" value="1"/>
</dbReference>
<feature type="domain" description="DUF7310" evidence="3">
    <location>
        <begin position="26"/>
        <end position="113"/>
    </location>
</feature>
<feature type="compositionally biased region" description="Basic and acidic residues" evidence="2">
    <location>
        <begin position="1"/>
        <end position="12"/>
    </location>
</feature>
<proteinExistence type="predicted"/>
<keyword evidence="1" id="KW-0175">Coiled coil</keyword>
<dbReference type="OrthoDB" id="206571at2157"/>
<evidence type="ECO:0000256" key="2">
    <source>
        <dbReference type="SAM" id="MobiDB-lite"/>
    </source>
</evidence>
<accession>A0A1M5TLG8</accession>
<protein>
    <recommendedName>
        <fullName evidence="3">DUF7310 domain-containing protein</fullName>
    </recommendedName>
</protein>
<dbReference type="Proteomes" id="UP000184357">
    <property type="component" value="Unassembled WGS sequence"/>
</dbReference>
<dbReference type="InterPro" id="IPR055734">
    <property type="entry name" value="DUF7310"/>
</dbReference>
<evidence type="ECO:0000259" key="3">
    <source>
        <dbReference type="Pfam" id="PF23991"/>
    </source>
</evidence>
<feature type="compositionally biased region" description="Acidic residues" evidence="2">
    <location>
        <begin position="157"/>
        <end position="173"/>
    </location>
</feature>
<evidence type="ECO:0000313" key="4">
    <source>
        <dbReference type="EMBL" id="SHH51612.1"/>
    </source>
</evidence>
<name>A0A1M5TLG8_9EURY</name>
<reference evidence="4 5" key="1">
    <citation type="submission" date="2016-11" db="EMBL/GenBank/DDBJ databases">
        <authorList>
            <person name="Jaros S."/>
            <person name="Januszkiewicz K."/>
            <person name="Wedrychowicz H."/>
        </authorList>
    </citation>
    <scope>NUCLEOTIDE SEQUENCE [LARGE SCALE GENOMIC DNA]</scope>
    <source>
        <strain evidence="4 5">DSM 9297</strain>
    </source>
</reference>
<sequence>MSHDRPDGRDAPPGDGTARMTTVDDLRRRLDAVERAVSDEGTADQTALADTAEEATEAIAERRRVSARLDDLDERVAELESATQAIRGYVGSIRSVNERVERRADRALAAVERRRGAPPASPDDAAAGANVPSAAAVERARDDPPVLEFDASRDADACGDAEEAAGAEADDDGGSGAPLVARLRDAL</sequence>